<evidence type="ECO:0000313" key="8">
    <source>
        <dbReference type="Proteomes" id="UP001498476"/>
    </source>
</evidence>
<comment type="similarity">
    <text evidence="1">Belongs to the putative lipase ROG1 family.</text>
</comment>
<feature type="repeat" description="ANK" evidence="4">
    <location>
        <begin position="1262"/>
        <end position="1294"/>
    </location>
</feature>
<dbReference type="SMART" id="SM00248">
    <property type="entry name" value="ANK"/>
    <property type="match status" value="25"/>
</dbReference>
<dbReference type="InterPro" id="IPR054471">
    <property type="entry name" value="GPIID_WHD"/>
</dbReference>
<dbReference type="Pfam" id="PF12796">
    <property type="entry name" value="Ank_2"/>
    <property type="match status" value="8"/>
</dbReference>
<dbReference type="Proteomes" id="UP001498476">
    <property type="component" value="Unassembled WGS sequence"/>
</dbReference>
<feature type="region of interest" description="Disordered" evidence="5">
    <location>
        <begin position="1"/>
        <end position="60"/>
    </location>
</feature>
<evidence type="ECO:0000256" key="1">
    <source>
        <dbReference type="ARBA" id="ARBA00007920"/>
    </source>
</evidence>
<dbReference type="Gene3D" id="3.40.50.300">
    <property type="entry name" value="P-loop containing nucleotide triphosphate hydrolases"/>
    <property type="match status" value="1"/>
</dbReference>
<dbReference type="PANTHER" id="PTHR24198">
    <property type="entry name" value="ANKYRIN REPEAT AND PROTEIN KINASE DOMAIN-CONTAINING PROTEIN"/>
    <property type="match status" value="1"/>
</dbReference>
<dbReference type="Pfam" id="PF05057">
    <property type="entry name" value="DUF676"/>
    <property type="match status" value="1"/>
</dbReference>
<dbReference type="PANTHER" id="PTHR24198:SF165">
    <property type="entry name" value="ANKYRIN REPEAT-CONTAINING PROTEIN-RELATED"/>
    <property type="match status" value="1"/>
</dbReference>
<feature type="repeat" description="ANK" evidence="4">
    <location>
        <begin position="1198"/>
        <end position="1230"/>
    </location>
</feature>
<keyword evidence="2" id="KW-0677">Repeat</keyword>
<evidence type="ECO:0000256" key="2">
    <source>
        <dbReference type="ARBA" id="ARBA00022737"/>
    </source>
</evidence>
<dbReference type="InterPro" id="IPR027417">
    <property type="entry name" value="P-loop_NTPase"/>
</dbReference>
<keyword evidence="8" id="KW-1185">Reference proteome</keyword>
<dbReference type="SUPFAM" id="SSF48403">
    <property type="entry name" value="Ankyrin repeat"/>
    <property type="match status" value="4"/>
</dbReference>
<dbReference type="InterPro" id="IPR029058">
    <property type="entry name" value="AB_hydrolase_fold"/>
</dbReference>
<dbReference type="InterPro" id="IPR007111">
    <property type="entry name" value="NACHT_NTPase"/>
</dbReference>
<proteinExistence type="inferred from homology"/>
<feature type="repeat" description="ANK" evidence="4">
    <location>
        <begin position="850"/>
        <end position="877"/>
    </location>
</feature>
<dbReference type="Gene3D" id="3.40.50.1820">
    <property type="entry name" value="alpha/beta hydrolase"/>
    <property type="match status" value="1"/>
</dbReference>
<evidence type="ECO:0000256" key="4">
    <source>
        <dbReference type="PROSITE-ProRule" id="PRU00023"/>
    </source>
</evidence>
<feature type="repeat" description="ANK" evidence="4">
    <location>
        <begin position="995"/>
        <end position="1023"/>
    </location>
</feature>
<feature type="repeat" description="ANK" evidence="4">
    <location>
        <begin position="1230"/>
        <end position="1262"/>
    </location>
</feature>
<feature type="repeat" description="ANK" evidence="4">
    <location>
        <begin position="1580"/>
        <end position="1612"/>
    </location>
</feature>
<sequence>MAFKSFKRSRESAGLDGQQDNNASIPEAWDQIQGESTPAGDFQAVSQTETSEPTSGKDPKAQDFLRVIHDPKDAEIDLVAVHGLNHSNTNFHAEKTWTASNNSMWLKDFLPKALPTARVLLFGYNANVAFQTSIAGVREQAENLLNRLKGKRKNAMERPIIFICHSLGGLIVKRALITSKATDTYKSIQNATYGIAFFATPHRGGNNTALGSIAASIARCALKNPTNTFMEALKKDSLFADDLVQDFRQQLEDYYILSFFETRPMKKYGLIADQESATLGLPLDREKQIALDRDHSHICKFESIESDDYEQVIENIEELAKTALQAVEEKARMTALQIPSPEKLRWVDVTEHAKLENPEPTEGTGLWMLEHEDFQSWVYGTGKMMWWRGQPGAGKTVLTTIAANYLAKSFDDKEIPIACIFCNYNNRENQVATNILSSILRQVLEARCTIPDTVASLYNKCHTARGPTFKELSELLRSSLSGTKSFFLIDAFDECSEKENTSGRVLTELIKLHSIPGTRLLVTSRDEPPTDIPDWKGMKRLKIRAADQDVRMYFDDYMSQSHDLRKHVRANHNLREEIITTISEKCQGMFLLARYYLELLARQISLRGVYDALGNLPEKLSGMYREIEQRIEKQDTAEADLAWKILRWLTYTLRPLTLVEISEALAVRLGSTELDENARPYSDRIVSVCAGLVTIDQESTVVRFVHFSAQEHLKQRSNEAVEEAHNEMAAICLTYLSFEVFEEGPRDTLRDLKIRLREFPLLEYSAAHWGIHARRGWNGAVQQQTLELLQQYWKRESFVQVILVQVRRNSMFQPLVTESTGLCVAAFFGLDEVAILLLNNGSDIDVEGLLGKTALYIAVSQGHEKMVSLLLEHGANVFPPTGKGRYNSSYELSEVSPLIRASELGHEKIVRCLLIHHDDAERYHQLYRISLKYAATSGHQEIVRLLLDKVMNIDGEGRRELVMQDALVKASLVGHYQIVRQLLEQGAQVNGQGGDSESALEAASSWGHDQVVRLLLNHGANINPPAPSYGYPLTIASANGYVSTVQLLLEHKANVNASNWEHKTALSSALHAGHLEVIRLLFAHGADVNLDVDVDLKDEMIGWGNTVLNTPWENGHRQIIEWLLDNPADMTGKKLHYALQAASAGGCDQVVKQLLQLGVDMNAGDCFFSTVHPASQNGHAQVVHTLLQNGVDVKDKKEHATSLFAASRNGHSQVVKLLLEKTAHLNTQEDKDRALIQASAEGHDSIVQQLLTSGAEVDSQDDRRTPLVEAASNGHRHVVKLLLQMGADIDLPAQYQHDYEEMTVNALQSASARGHHEIVRLLLENRASVNASVGIVGYAIIAASRNGDARIVQLLLDAGADIDACGDYGCALAVASTKGHVHMVELLLNNHAQVDGPGGGDYDCALTAASAKGHVRVVELLLDNRAQVNGPGGKYSCALTAASANGYAHVVELLLDNRAQADSNTLIAASRVGYTRIVQYLLKAGGNLLTPEEGHERTKALISASHRGHQATVHQLLKAGADVDAHDKTLGNALLAASVRGHTFVVRRLLEGGADVNAKVACRFRQKDEDLSEDEDPCEDGCTALMVASAVGYGQIVRLLLENGADPNTQGVCRRRKVIRRSKRDILCGNALLAAVCFGHELIVQQLLSNGADVNAQGTYHRYTWSIRDGYCPHPGISHGSALHAASIEGYDSIVQLLLQNGADVMAKDSEGRTPLTLACMEDKTSTVELLLAERARVQSATACFLIAVYFSMACEAGKDVTRKPELKELAILESVTSYL</sequence>
<feature type="repeat" description="ANK" evidence="4">
    <location>
        <begin position="1711"/>
        <end position="1743"/>
    </location>
</feature>
<dbReference type="Pfam" id="PF24883">
    <property type="entry name" value="NPHP3_N"/>
    <property type="match status" value="1"/>
</dbReference>
<feature type="compositionally biased region" description="Polar residues" evidence="5">
    <location>
        <begin position="44"/>
        <end position="54"/>
    </location>
</feature>
<dbReference type="PROSITE" id="PS50297">
    <property type="entry name" value="ANK_REP_REGION"/>
    <property type="match status" value="7"/>
</dbReference>
<evidence type="ECO:0000259" key="6">
    <source>
        <dbReference type="PROSITE" id="PS50837"/>
    </source>
</evidence>
<dbReference type="Gene3D" id="1.25.40.20">
    <property type="entry name" value="Ankyrin repeat-containing domain"/>
    <property type="match status" value="6"/>
</dbReference>
<dbReference type="InterPro" id="IPR007751">
    <property type="entry name" value="DUF676_lipase-like"/>
</dbReference>
<organism evidence="7 8">
    <name type="scientific">Neonectria punicea</name>
    <dbReference type="NCBI Taxonomy" id="979145"/>
    <lineage>
        <taxon>Eukaryota</taxon>
        <taxon>Fungi</taxon>
        <taxon>Dikarya</taxon>
        <taxon>Ascomycota</taxon>
        <taxon>Pezizomycotina</taxon>
        <taxon>Sordariomycetes</taxon>
        <taxon>Hypocreomycetidae</taxon>
        <taxon>Hypocreales</taxon>
        <taxon>Nectriaceae</taxon>
        <taxon>Neonectria</taxon>
    </lineage>
</organism>
<dbReference type="SUPFAM" id="SSF52540">
    <property type="entry name" value="P-loop containing nucleoside triphosphate hydrolases"/>
    <property type="match status" value="1"/>
</dbReference>
<feature type="repeat" description="ANK" evidence="4">
    <location>
        <begin position="1339"/>
        <end position="1367"/>
    </location>
</feature>
<dbReference type="InterPro" id="IPR036770">
    <property type="entry name" value="Ankyrin_rpt-contain_sf"/>
</dbReference>
<dbReference type="PROSITE" id="PS50088">
    <property type="entry name" value="ANK_REPEAT"/>
    <property type="match status" value="15"/>
</dbReference>
<feature type="repeat" description="ANK" evidence="4">
    <location>
        <begin position="1529"/>
        <end position="1561"/>
    </location>
</feature>
<name>A0ABR1GU75_9HYPO</name>
<feature type="repeat" description="ANK" evidence="4">
    <location>
        <begin position="1630"/>
        <end position="1659"/>
    </location>
</feature>
<dbReference type="Pfam" id="PF00023">
    <property type="entry name" value="Ank"/>
    <property type="match status" value="1"/>
</dbReference>
<feature type="repeat" description="ANK" evidence="4">
    <location>
        <begin position="1169"/>
        <end position="1198"/>
    </location>
</feature>
<evidence type="ECO:0000256" key="3">
    <source>
        <dbReference type="ARBA" id="ARBA00023043"/>
    </source>
</evidence>
<feature type="repeat" description="ANK" evidence="4">
    <location>
        <begin position="1061"/>
        <end position="1093"/>
    </location>
</feature>
<dbReference type="InterPro" id="IPR056884">
    <property type="entry name" value="NPHP3-like_N"/>
</dbReference>
<reference evidence="7 8" key="1">
    <citation type="journal article" date="2025" name="Microbiol. Resour. Announc.">
        <title>Draft genome sequences for Neonectria magnoliae and Neonectria punicea, canker pathogens of Liriodendron tulipifera and Acer saccharum in West Virginia.</title>
        <authorList>
            <person name="Petronek H.M."/>
            <person name="Kasson M.T."/>
            <person name="Metheny A.M."/>
            <person name="Stauder C.M."/>
            <person name="Lovett B."/>
            <person name="Lynch S.C."/>
            <person name="Garnas J.R."/>
            <person name="Kasson L.R."/>
            <person name="Stajich J.E."/>
        </authorList>
    </citation>
    <scope>NUCLEOTIDE SEQUENCE [LARGE SCALE GENOMIC DNA]</scope>
    <source>
        <strain evidence="7 8">NRRL 64653</strain>
    </source>
</reference>
<evidence type="ECO:0000256" key="5">
    <source>
        <dbReference type="SAM" id="MobiDB-lite"/>
    </source>
</evidence>
<dbReference type="Pfam" id="PF22939">
    <property type="entry name" value="WHD_GPIID"/>
    <property type="match status" value="1"/>
</dbReference>
<feature type="repeat" description="ANK" evidence="4">
    <location>
        <begin position="1032"/>
        <end position="1060"/>
    </location>
</feature>
<dbReference type="PRINTS" id="PR01415">
    <property type="entry name" value="ANKYRIN"/>
</dbReference>
<feature type="domain" description="NACHT" evidence="6">
    <location>
        <begin position="383"/>
        <end position="525"/>
    </location>
</feature>
<comment type="caution">
    <text evidence="7">The sequence shown here is derived from an EMBL/GenBank/DDBJ whole genome shotgun (WGS) entry which is preliminary data.</text>
</comment>
<feature type="repeat" description="ANK" evidence="4">
    <location>
        <begin position="1678"/>
        <end position="1710"/>
    </location>
</feature>
<dbReference type="EMBL" id="JAZAVJ010000164">
    <property type="protein sequence ID" value="KAK7409054.1"/>
    <property type="molecule type" value="Genomic_DNA"/>
</dbReference>
<keyword evidence="3 4" id="KW-0040">ANK repeat</keyword>
<accession>A0ABR1GU75</accession>
<evidence type="ECO:0000313" key="7">
    <source>
        <dbReference type="EMBL" id="KAK7409054.1"/>
    </source>
</evidence>
<gene>
    <name evidence="7" type="ORF">QQX98_008758</name>
</gene>
<dbReference type="SUPFAM" id="SSF53474">
    <property type="entry name" value="alpha/beta-Hydrolases"/>
    <property type="match status" value="1"/>
</dbReference>
<protein>
    <recommendedName>
        <fullName evidence="6">NACHT domain-containing protein</fullName>
    </recommendedName>
</protein>
<feature type="repeat" description="ANK" evidence="4">
    <location>
        <begin position="1496"/>
        <end position="1528"/>
    </location>
</feature>
<dbReference type="PROSITE" id="PS50837">
    <property type="entry name" value="NACHT"/>
    <property type="match status" value="1"/>
</dbReference>
<dbReference type="InterPro" id="IPR002110">
    <property type="entry name" value="Ankyrin_rpt"/>
</dbReference>